<reference evidence="3 4" key="1">
    <citation type="submission" date="2014-06" db="EMBL/GenBank/DDBJ databases">
        <authorList>
            <person name="Swart Estienne"/>
        </authorList>
    </citation>
    <scope>NUCLEOTIDE SEQUENCE [LARGE SCALE GENOMIC DNA]</scope>
    <source>
        <strain evidence="3 4">130c</strain>
    </source>
</reference>
<protein>
    <submittedName>
        <fullName evidence="3">Uncharacterized protein</fullName>
    </submittedName>
</protein>
<gene>
    <name evidence="3" type="primary">Contig17594.g18716</name>
    <name evidence="3" type="ORF">STYLEM_19626</name>
</gene>
<keyword evidence="1" id="KW-0175">Coiled coil</keyword>
<evidence type="ECO:0000256" key="1">
    <source>
        <dbReference type="SAM" id="Coils"/>
    </source>
</evidence>
<feature type="region of interest" description="Disordered" evidence="2">
    <location>
        <begin position="600"/>
        <end position="621"/>
    </location>
</feature>
<proteinExistence type="predicted"/>
<feature type="compositionally biased region" description="Basic residues" evidence="2">
    <location>
        <begin position="572"/>
        <end position="583"/>
    </location>
</feature>
<dbReference type="InParanoid" id="A0A078BB52"/>
<evidence type="ECO:0000313" key="3">
    <source>
        <dbReference type="EMBL" id="CDW90482.1"/>
    </source>
</evidence>
<feature type="compositionally biased region" description="Polar residues" evidence="2">
    <location>
        <begin position="984"/>
        <end position="1010"/>
    </location>
</feature>
<evidence type="ECO:0000256" key="2">
    <source>
        <dbReference type="SAM" id="MobiDB-lite"/>
    </source>
</evidence>
<feature type="compositionally biased region" description="Polar residues" evidence="2">
    <location>
        <begin position="167"/>
        <end position="177"/>
    </location>
</feature>
<feature type="coiled-coil region" evidence="1">
    <location>
        <begin position="664"/>
        <end position="710"/>
    </location>
</feature>
<evidence type="ECO:0000313" key="4">
    <source>
        <dbReference type="Proteomes" id="UP000039865"/>
    </source>
</evidence>
<feature type="compositionally biased region" description="Low complexity" evidence="2">
    <location>
        <begin position="1029"/>
        <end position="1040"/>
    </location>
</feature>
<organism evidence="3 4">
    <name type="scientific">Stylonychia lemnae</name>
    <name type="common">Ciliate</name>
    <dbReference type="NCBI Taxonomy" id="5949"/>
    <lineage>
        <taxon>Eukaryota</taxon>
        <taxon>Sar</taxon>
        <taxon>Alveolata</taxon>
        <taxon>Ciliophora</taxon>
        <taxon>Intramacronucleata</taxon>
        <taxon>Spirotrichea</taxon>
        <taxon>Stichotrichia</taxon>
        <taxon>Sporadotrichida</taxon>
        <taxon>Oxytrichidae</taxon>
        <taxon>Stylonychinae</taxon>
        <taxon>Stylonychia</taxon>
    </lineage>
</organism>
<keyword evidence="4" id="KW-1185">Reference proteome</keyword>
<feature type="region of interest" description="Disordered" evidence="2">
    <location>
        <begin position="558"/>
        <end position="584"/>
    </location>
</feature>
<dbReference type="OMA" id="QHEDILE"/>
<dbReference type="AlphaFoldDB" id="A0A078BB52"/>
<feature type="compositionally biased region" description="Polar residues" evidence="2">
    <location>
        <begin position="965"/>
        <end position="974"/>
    </location>
</feature>
<feature type="compositionally biased region" description="Acidic residues" evidence="2">
    <location>
        <begin position="103"/>
        <end position="166"/>
    </location>
</feature>
<feature type="region of interest" description="Disordered" evidence="2">
    <location>
        <begin position="97"/>
        <end position="177"/>
    </location>
</feature>
<name>A0A078BB52_STYLE</name>
<feature type="region of interest" description="Disordered" evidence="2">
    <location>
        <begin position="965"/>
        <end position="1040"/>
    </location>
</feature>
<accession>A0A078BB52</accession>
<dbReference type="Proteomes" id="UP000039865">
    <property type="component" value="Unassembled WGS sequence"/>
</dbReference>
<dbReference type="EMBL" id="CCKQ01018512">
    <property type="protein sequence ID" value="CDW90482.1"/>
    <property type="molecule type" value="Genomic_DNA"/>
</dbReference>
<sequence>MAYQNQIQQQYIPHQPQKTQTKFIPQFDTSQYNTCNIQIVLIIYVLVNQVGNNLENLKEKMKNNQFEEYQRNFDNLPETIEKYIQSSGAYHLNNGGSGGYLENCEDEDDGMDEDDEGNYEDEDDYNQETEENYIDNDDYDGQQDEEEDGDYDEDCQDNIDSCEMDTQDQSSIGQKNLPNIYYGTDTDDELDPQIQSQQVQQQLYQNVQMDHNDLRSVQMNGNMANQNIRTKIILNTDICQDDFQNFLARCSLPLPNKLSQKFQRISKEFNNNITYIMNYVYNLLQQTPQPLVTSNLVQTTQINATNAQLLENAQTDKSRQQTKYENLVQQSKELCKKYVGPHSVLQVFLEKIIDCIGQIALQIKKMAKNDLKLWQEKVIKMNLQRSSSADSGLLITTTNNPQICKQKPQQHEDILEVQIKFKPLVKNIEAYMKFLQEIQSKYIFIMKDCAKVVSKQFTNMTSVIIEGNSYEFPSDELHKAIINKLILNDQQHFKHFFAHIKKQFKRDEAIIQEKYPDFFKVIQTFMSQVEQDTTKTVSIDQYMRDLRKHALQEYEKLFEKEQTTNQNSDSKSKRKKKRDRQKKAQAALALSQQFVFQNQQQNQQPNMNRLQQQQQQQQQQHDQQQYASYQLQQQLQQQNFTPEQIKQFQQNLQYQQQQTFTPNMQAAQKQLAQQQQQQLTQQQQWQYANYQQQKQQQIQKQQQLQNLQNNSNSQSPQFQQQLQQQQLQFNAQGQEIYGKKKRNKKKKNKEVKLTSAEINHMNVDEWCQYIENVNDQNQQNNNNANISIGSGGNINKSLNKSNKKAMQELQQLSIEQLNQLQKARVMHNYQIQKQISGNNAAARFDFNINQIAAQEYIFSEKSICNQCNGYVNEKGQYIHEEICAMAFAYVTGLDAYDTQINLGNQTSNSSRFFQDEDFDLSEQEVEKQIEEFRLRLESQIKNHQGKRKMKPNISIDWITSLRQRLKSGSTQENSSNERVEKSPQKSNSQEKSSTQTSTAASGNQTQSSKSQTKELPKSNRASYKRGKKSSQGQSSNGARQ</sequence>